<dbReference type="Gene3D" id="2.40.50.140">
    <property type="entry name" value="Nucleic acid-binding proteins"/>
    <property type="match status" value="1"/>
</dbReference>
<dbReference type="PANTHER" id="PTHR36180">
    <property type="entry name" value="DNA-BINDING PROTEIN-RELATED-RELATED"/>
    <property type="match status" value="1"/>
</dbReference>
<accession>A0A917Y362</accession>
<dbReference type="Pfam" id="PF08346">
    <property type="entry name" value="AntA"/>
    <property type="match status" value="1"/>
</dbReference>
<proteinExistence type="predicted"/>
<evidence type="ECO:0000313" key="3">
    <source>
        <dbReference type="EMBL" id="GGN64586.1"/>
    </source>
</evidence>
<dbReference type="EMBL" id="BMOS01000031">
    <property type="protein sequence ID" value="GGN64586.1"/>
    <property type="molecule type" value="Genomic_DNA"/>
</dbReference>
<dbReference type="PANTHER" id="PTHR36180:SF1">
    <property type="entry name" value="ANTA_ANTB ANTIREPRESSOR DOMAIN-CONTAINING PROTEIN"/>
    <property type="match status" value="1"/>
</dbReference>
<sequence length="258" mass="30425">MNQLITTKENDNGEIIVSARELHDFLEVGTPFRKWFPRMVDYGFIENQDYTTDIFVHPSNKQEAKDFLLKLDMAKEISMIQRTEKGKQARRYFINLEKMWNSPEMIMKRALQIATNRVEQLEFENKAYQQQIAEYEPKVTYVDEILKSTDAILVSQIAEDYGMSARKMNKLLNSYGIQYKMGNQWLLYSRYKGNGYTKSETTPYTKKDGTQGVNLLTKWTQKGRLFLYEFLKSKGVLPTIEQMKMEFYLEQKDGVEIE</sequence>
<keyword evidence="4" id="KW-1185">Reference proteome</keyword>
<comment type="caution">
    <text evidence="3">The sequence shown here is derived from an EMBL/GenBank/DDBJ whole genome shotgun (WGS) entry which is preliminary data.</text>
</comment>
<dbReference type="InterPro" id="IPR013557">
    <property type="entry name" value="AntA/B_antirep"/>
</dbReference>
<evidence type="ECO:0000259" key="1">
    <source>
        <dbReference type="Pfam" id="PF03374"/>
    </source>
</evidence>
<dbReference type="InterPro" id="IPR012340">
    <property type="entry name" value="NA-bd_OB-fold"/>
</dbReference>
<feature type="domain" description="AntA/AntB antirepressor" evidence="2">
    <location>
        <begin position="17"/>
        <end position="83"/>
    </location>
</feature>
<evidence type="ECO:0000259" key="2">
    <source>
        <dbReference type="Pfam" id="PF08346"/>
    </source>
</evidence>
<dbReference type="Pfam" id="PF03374">
    <property type="entry name" value="ANT"/>
    <property type="match status" value="1"/>
</dbReference>
<dbReference type="Proteomes" id="UP000624041">
    <property type="component" value="Unassembled WGS sequence"/>
</dbReference>
<evidence type="ECO:0000313" key="4">
    <source>
        <dbReference type="Proteomes" id="UP000624041"/>
    </source>
</evidence>
<name>A0A917Y362_9BACI</name>
<dbReference type="RefSeq" id="WP_188858919.1">
    <property type="nucleotide sequence ID" value="NZ_BMOS01000031.1"/>
</dbReference>
<gene>
    <name evidence="3" type="ORF">GCM10007971_32610</name>
</gene>
<dbReference type="InterPro" id="IPR005039">
    <property type="entry name" value="Ant_C"/>
</dbReference>
<reference evidence="3" key="2">
    <citation type="submission" date="2020-09" db="EMBL/GenBank/DDBJ databases">
        <authorList>
            <person name="Sun Q."/>
            <person name="Ohkuma M."/>
        </authorList>
    </citation>
    <scope>NUCLEOTIDE SEQUENCE</scope>
    <source>
        <strain evidence="3">JCM 17251</strain>
    </source>
</reference>
<organism evidence="3 4">
    <name type="scientific">Oceanobacillus indicireducens</name>
    <dbReference type="NCBI Taxonomy" id="1004261"/>
    <lineage>
        <taxon>Bacteria</taxon>
        <taxon>Bacillati</taxon>
        <taxon>Bacillota</taxon>
        <taxon>Bacilli</taxon>
        <taxon>Bacillales</taxon>
        <taxon>Bacillaceae</taxon>
        <taxon>Oceanobacillus</taxon>
    </lineage>
</organism>
<reference evidence="3" key="1">
    <citation type="journal article" date="2014" name="Int. J. Syst. Evol. Microbiol.">
        <title>Complete genome sequence of Corynebacterium casei LMG S-19264T (=DSM 44701T), isolated from a smear-ripened cheese.</title>
        <authorList>
            <consortium name="US DOE Joint Genome Institute (JGI-PGF)"/>
            <person name="Walter F."/>
            <person name="Albersmeier A."/>
            <person name="Kalinowski J."/>
            <person name="Ruckert C."/>
        </authorList>
    </citation>
    <scope>NUCLEOTIDE SEQUENCE</scope>
    <source>
        <strain evidence="3">JCM 17251</strain>
    </source>
</reference>
<dbReference type="GO" id="GO:0003677">
    <property type="term" value="F:DNA binding"/>
    <property type="evidence" value="ECO:0007669"/>
    <property type="project" value="InterPro"/>
</dbReference>
<protein>
    <submittedName>
        <fullName evidence="3">AntA/AntB antirepressor</fullName>
    </submittedName>
</protein>
<dbReference type="AlphaFoldDB" id="A0A917Y362"/>
<feature type="domain" description="Antirepressor protein C-terminal" evidence="1">
    <location>
        <begin position="129"/>
        <end position="232"/>
    </location>
</feature>